<proteinExistence type="predicted"/>
<reference evidence="3" key="1">
    <citation type="journal article" date="2019" name="Int. J. Syst. Evol. Microbiol.">
        <title>The Global Catalogue of Microorganisms (GCM) 10K type strain sequencing project: providing services to taxonomists for standard genome sequencing and annotation.</title>
        <authorList>
            <consortium name="The Broad Institute Genomics Platform"/>
            <consortium name="The Broad Institute Genome Sequencing Center for Infectious Disease"/>
            <person name="Wu L."/>
            <person name="Ma J."/>
        </authorList>
    </citation>
    <scope>NUCLEOTIDE SEQUENCE [LARGE SCALE GENOMIC DNA]</scope>
    <source>
        <strain evidence="3">JCM 31202</strain>
    </source>
</reference>
<dbReference type="EMBL" id="JBHTJA010000088">
    <property type="protein sequence ID" value="MFD0904514.1"/>
    <property type="molecule type" value="Genomic_DNA"/>
</dbReference>
<evidence type="ECO:0000259" key="1">
    <source>
        <dbReference type="Pfam" id="PF01370"/>
    </source>
</evidence>
<dbReference type="PANTHER" id="PTHR48079:SF6">
    <property type="entry name" value="NAD(P)-BINDING DOMAIN-CONTAINING PROTEIN-RELATED"/>
    <property type="match status" value="1"/>
</dbReference>
<dbReference type="SUPFAM" id="SSF51735">
    <property type="entry name" value="NAD(P)-binding Rossmann-fold domains"/>
    <property type="match status" value="1"/>
</dbReference>
<protein>
    <submittedName>
        <fullName evidence="2">NAD-dependent epimerase/dehydratase family protein</fullName>
    </submittedName>
</protein>
<dbReference type="InterPro" id="IPR036291">
    <property type="entry name" value="NAD(P)-bd_dom_sf"/>
</dbReference>
<dbReference type="Pfam" id="PF01370">
    <property type="entry name" value="Epimerase"/>
    <property type="match status" value="1"/>
</dbReference>
<sequence>MLVTVTGGTGFVGAHSIAEIVRKGHRVRLLVRDEARVARALAPLGVDRSAAEIVRGDVTAAADVARAVRGAGAVLHAASVYSFDSRDRARVRRTNAPGTAVVLEAAAREGVERIVHVSTVAALFPSRREPLRADSPVGTPRETYMRSKADAERIARDWQDRGAPVVITYPPALLGPHDPRLGDQSARLRALLRGRMPLWPSGGFPLGDVRDTAMLHAALLDHGGDAPGRVFGPSRYLSTRQYVAAVRAVTGRALPAVFLPARAMLPAGLATDLVQRACPWHLPAEYGAIYTCACATRVADDAGTGGFEPRPVKETVADAVRWLRSAGLLTARQAGRLARSAPASEHAAAGKGNR</sequence>
<dbReference type="Gene3D" id="3.40.50.720">
    <property type="entry name" value="NAD(P)-binding Rossmann-like Domain"/>
    <property type="match status" value="1"/>
</dbReference>
<feature type="domain" description="NAD-dependent epimerase/dehydratase" evidence="1">
    <location>
        <begin position="3"/>
        <end position="223"/>
    </location>
</feature>
<gene>
    <name evidence="2" type="ORF">ACFQ11_29310</name>
</gene>
<dbReference type="RefSeq" id="WP_378304446.1">
    <property type="nucleotide sequence ID" value="NZ_JBHTJA010000088.1"/>
</dbReference>
<evidence type="ECO:0000313" key="3">
    <source>
        <dbReference type="Proteomes" id="UP001596972"/>
    </source>
</evidence>
<dbReference type="InterPro" id="IPR051783">
    <property type="entry name" value="NAD(P)-dependent_oxidoreduct"/>
</dbReference>
<dbReference type="Proteomes" id="UP001596972">
    <property type="component" value="Unassembled WGS sequence"/>
</dbReference>
<dbReference type="InterPro" id="IPR001509">
    <property type="entry name" value="Epimerase_deHydtase"/>
</dbReference>
<comment type="caution">
    <text evidence="2">The sequence shown here is derived from an EMBL/GenBank/DDBJ whole genome shotgun (WGS) entry which is preliminary data.</text>
</comment>
<keyword evidence="3" id="KW-1185">Reference proteome</keyword>
<name>A0ABW3F163_9ACTN</name>
<evidence type="ECO:0000313" key="2">
    <source>
        <dbReference type="EMBL" id="MFD0904514.1"/>
    </source>
</evidence>
<organism evidence="2 3">
    <name type="scientific">Actinomadura sediminis</name>
    <dbReference type="NCBI Taxonomy" id="1038904"/>
    <lineage>
        <taxon>Bacteria</taxon>
        <taxon>Bacillati</taxon>
        <taxon>Actinomycetota</taxon>
        <taxon>Actinomycetes</taxon>
        <taxon>Streptosporangiales</taxon>
        <taxon>Thermomonosporaceae</taxon>
        <taxon>Actinomadura</taxon>
    </lineage>
</organism>
<dbReference type="PANTHER" id="PTHR48079">
    <property type="entry name" value="PROTEIN YEEZ"/>
    <property type="match status" value="1"/>
</dbReference>
<accession>A0ABW3F163</accession>